<evidence type="ECO:0000256" key="1">
    <source>
        <dbReference type="ARBA" id="ARBA00004123"/>
    </source>
</evidence>
<feature type="region of interest" description="Disordered" evidence="9">
    <location>
        <begin position="168"/>
        <end position="216"/>
    </location>
</feature>
<sequence>MAKQGSSDSSSDDAVFAAPRAATAAKRSYECSFCKRGFTNAQALGGHMNIHRRDRATKSSKLPSASAAMIIHHHDPIPAFSTGNYYFPSPWEAHQQQQQRHVFFQQPPGRGPYGNNIIRSNYNIGPRSSSSSSHVEAALGYNNLVVPPAPPRFGSAEEVLWGANLSLQVGSGQNQQERDDGEEEEEEALGKRPIWNGSISSGSDDEQLDLELRLGH</sequence>
<dbReference type="PROSITE" id="PS00028">
    <property type="entry name" value="ZINC_FINGER_C2H2_1"/>
    <property type="match status" value="1"/>
</dbReference>
<evidence type="ECO:0000313" key="11">
    <source>
        <dbReference type="EMBL" id="CAL1396457.1"/>
    </source>
</evidence>
<dbReference type="Gene3D" id="3.30.160.60">
    <property type="entry name" value="Classic Zinc Finger"/>
    <property type="match status" value="1"/>
</dbReference>
<keyword evidence="3 8" id="KW-0863">Zinc-finger</keyword>
<keyword evidence="4" id="KW-0862">Zinc</keyword>
<evidence type="ECO:0000256" key="3">
    <source>
        <dbReference type="ARBA" id="ARBA00022771"/>
    </source>
</evidence>
<evidence type="ECO:0000259" key="10">
    <source>
        <dbReference type="PROSITE" id="PS50157"/>
    </source>
</evidence>
<feature type="domain" description="C2H2-type" evidence="10">
    <location>
        <begin position="29"/>
        <end position="56"/>
    </location>
</feature>
<dbReference type="InterPro" id="IPR036236">
    <property type="entry name" value="Znf_C2H2_sf"/>
</dbReference>
<dbReference type="GO" id="GO:0005634">
    <property type="term" value="C:nucleus"/>
    <property type="evidence" value="ECO:0007669"/>
    <property type="project" value="UniProtKB-SubCell"/>
</dbReference>
<protein>
    <recommendedName>
        <fullName evidence="10">C2H2-type domain-containing protein</fullName>
    </recommendedName>
</protein>
<dbReference type="EMBL" id="OZ034819">
    <property type="protein sequence ID" value="CAL1396457.1"/>
    <property type="molecule type" value="Genomic_DNA"/>
</dbReference>
<dbReference type="InterPro" id="IPR052426">
    <property type="entry name" value="Plant_dev_regulator"/>
</dbReference>
<dbReference type="GO" id="GO:0008270">
    <property type="term" value="F:zinc ion binding"/>
    <property type="evidence" value="ECO:0007669"/>
    <property type="project" value="UniProtKB-KW"/>
</dbReference>
<dbReference type="InterPro" id="IPR013087">
    <property type="entry name" value="Znf_C2H2_type"/>
</dbReference>
<accession>A0AAV2FEI4</accession>
<proteinExistence type="predicted"/>
<comment type="subcellular location">
    <subcellularLocation>
        <location evidence="1">Nucleus</location>
    </subcellularLocation>
</comment>
<evidence type="ECO:0000256" key="2">
    <source>
        <dbReference type="ARBA" id="ARBA00022723"/>
    </source>
</evidence>
<gene>
    <name evidence="11" type="ORF">LTRI10_LOCUS36823</name>
</gene>
<reference evidence="11 12" key="1">
    <citation type="submission" date="2024-04" db="EMBL/GenBank/DDBJ databases">
        <authorList>
            <person name="Fracassetti M."/>
        </authorList>
    </citation>
    <scope>NUCLEOTIDE SEQUENCE [LARGE SCALE GENOMIC DNA]</scope>
</reference>
<dbReference type="PROSITE" id="PS50157">
    <property type="entry name" value="ZINC_FINGER_C2H2_2"/>
    <property type="match status" value="1"/>
</dbReference>
<name>A0AAV2FEI4_9ROSI</name>
<evidence type="ECO:0000313" key="12">
    <source>
        <dbReference type="Proteomes" id="UP001497516"/>
    </source>
</evidence>
<dbReference type="Proteomes" id="UP001497516">
    <property type="component" value="Chromosome 6"/>
</dbReference>
<dbReference type="AlphaFoldDB" id="A0AAV2FEI4"/>
<evidence type="ECO:0000256" key="7">
    <source>
        <dbReference type="ARBA" id="ARBA00023242"/>
    </source>
</evidence>
<keyword evidence="12" id="KW-1185">Reference proteome</keyword>
<keyword evidence="2" id="KW-0479">Metal-binding</keyword>
<dbReference type="Pfam" id="PF13912">
    <property type="entry name" value="zf-C2H2_6"/>
    <property type="match status" value="1"/>
</dbReference>
<dbReference type="PANTHER" id="PTHR45801">
    <property type="entry name" value="OS07G0101800 PROTEIN"/>
    <property type="match status" value="1"/>
</dbReference>
<evidence type="ECO:0000256" key="9">
    <source>
        <dbReference type="SAM" id="MobiDB-lite"/>
    </source>
</evidence>
<keyword evidence="5" id="KW-0805">Transcription regulation</keyword>
<dbReference type="SUPFAM" id="SSF57667">
    <property type="entry name" value="beta-beta-alpha zinc fingers"/>
    <property type="match status" value="1"/>
</dbReference>
<organism evidence="11 12">
    <name type="scientific">Linum trigynum</name>
    <dbReference type="NCBI Taxonomy" id="586398"/>
    <lineage>
        <taxon>Eukaryota</taxon>
        <taxon>Viridiplantae</taxon>
        <taxon>Streptophyta</taxon>
        <taxon>Embryophyta</taxon>
        <taxon>Tracheophyta</taxon>
        <taxon>Spermatophyta</taxon>
        <taxon>Magnoliopsida</taxon>
        <taxon>eudicotyledons</taxon>
        <taxon>Gunneridae</taxon>
        <taxon>Pentapetalae</taxon>
        <taxon>rosids</taxon>
        <taxon>fabids</taxon>
        <taxon>Malpighiales</taxon>
        <taxon>Linaceae</taxon>
        <taxon>Linum</taxon>
    </lineage>
</organism>
<evidence type="ECO:0000256" key="8">
    <source>
        <dbReference type="PROSITE-ProRule" id="PRU00042"/>
    </source>
</evidence>
<dbReference type="PANTHER" id="PTHR45801:SF117">
    <property type="entry name" value="OS07G0417400 PROTEIN"/>
    <property type="match status" value="1"/>
</dbReference>
<keyword evidence="6" id="KW-0804">Transcription</keyword>
<evidence type="ECO:0000256" key="6">
    <source>
        <dbReference type="ARBA" id="ARBA00023163"/>
    </source>
</evidence>
<keyword evidence="7" id="KW-0539">Nucleus</keyword>
<evidence type="ECO:0000256" key="4">
    <source>
        <dbReference type="ARBA" id="ARBA00022833"/>
    </source>
</evidence>
<dbReference type="SMART" id="SM00355">
    <property type="entry name" value="ZnF_C2H2"/>
    <property type="match status" value="1"/>
</dbReference>
<evidence type="ECO:0000256" key="5">
    <source>
        <dbReference type="ARBA" id="ARBA00023015"/>
    </source>
</evidence>